<dbReference type="eggNOG" id="ENOG502QPU6">
    <property type="taxonomic scope" value="Eukaryota"/>
</dbReference>
<dbReference type="GO" id="GO:0000964">
    <property type="term" value="P:mitochondrial RNA 5'-end processing"/>
    <property type="evidence" value="ECO:0007669"/>
    <property type="project" value="TreeGrafter"/>
</dbReference>
<evidence type="ECO:0000313" key="2">
    <source>
        <dbReference type="Proteomes" id="UP000007014"/>
    </source>
</evidence>
<dbReference type="EMBL" id="AP006500">
    <property type="protein sequence ID" value="BAM82473.1"/>
    <property type="molecule type" value="Genomic_DNA"/>
</dbReference>
<protein>
    <submittedName>
        <fullName evidence="1">Probable mitochondrial mRNA processing protein PET127</fullName>
    </submittedName>
</protein>
<proteinExistence type="predicted"/>
<dbReference type="OrthoDB" id="10249045at2759"/>
<reference evidence="1 2" key="1">
    <citation type="journal article" date="2004" name="Nature">
        <title>Genome sequence of the ultrasmall unicellular red alga Cyanidioschyzon merolae 10D.</title>
        <authorList>
            <person name="Matsuzaki M."/>
            <person name="Misumi O."/>
            <person name="Shin-i T."/>
            <person name="Maruyama S."/>
            <person name="Takahara M."/>
            <person name="Miyagishima S."/>
            <person name="Mori T."/>
            <person name="Nishida K."/>
            <person name="Yagisawa F."/>
            <person name="Nishida K."/>
            <person name="Yoshida Y."/>
            <person name="Nishimura Y."/>
            <person name="Nakao S."/>
            <person name="Kobayashi T."/>
            <person name="Momoyama Y."/>
            <person name="Higashiyama T."/>
            <person name="Minoda A."/>
            <person name="Sano M."/>
            <person name="Nomoto H."/>
            <person name="Oishi K."/>
            <person name="Hayashi H."/>
            <person name="Ohta F."/>
            <person name="Nishizaka S."/>
            <person name="Haga S."/>
            <person name="Miura S."/>
            <person name="Morishita T."/>
            <person name="Kabeya Y."/>
            <person name="Terasawa K."/>
            <person name="Suzuki Y."/>
            <person name="Ishii Y."/>
            <person name="Asakawa S."/>
            <person name="Takano H."/>
            <person name="Ohta N."/>
            <person name="Kuroiwa H."/>
            <person name="Tanaka K."/>
            <person name="Shimizu N."/>
            <person name="Sugano S."/>
            <person name="Sato N."/>
            <person name="Nozaki H."/>
            <person name="Ogasawara N."/>
            <person name="Kohara Y."/>
            <person name="Kuroiwa T."/>
        </authorList>
    </citation>
    <scope>NUCLEOTIDE SEQUENCE [LARGE SCALE GENOMIC DNA]</scope>
    <source>
        <strain evidence="1 2">10D</strain>
    </source>
</reference>
<name>M1VLA8_CYAM1</name>
<dbReference type="PANTHER" id="PTHR31014">
    <property type="entry name" value="MITOCHONDRIAL TRANSLATION SYSTEM COMPONENT PET127-RELATED"/>
    <property type="match status" value="1"/>
</dbReference>
<dbReference type="Proteomes" id="UP000007014">
    <property type="component" value="Chromosome 18"/>
</dbReference>
<dbReference type="Pfam" id="PF08634">
    <property type="entry name" value="Pet127"/>
    <property type="match status" value="1"/>
</dbReference>
<dbReference type="Gramene" id="CMR248CT">
    <property type="protein sequence ID" value="CMR248CT"/>
    <property type="gene ID" value="CMR248C"/>
</dbReference>
<organism evidence="1 2">
    <name type="scientific">Cyanidioschyzon merolae (strain NIES-3377 / 10D)</name>
    <name type="common">Unicellular red alga</name>
    <dbReference type="NCBI Taxonomy" id="280699"/>
    <lineage>
        <taxon>Eukaryota</taxon>
        <taxon>Rhodophyta</taxon>
        <taxon>Bangiophyceae</taxon>
        <taxon>Cyanidiales</taxon>
        <taxon>Cyanidiaceae</taxon>
        <taxon>Cyanidioschyzon</taxon>
    </lineage>
</organism>
<evidence type="ECO:0000313" key="1">
    <source>
        <dbReference type="EMBL" id="BAM82473.1"/>
    </source>
</evidence>
<reference evidence="1 2" key="2">
    <citation type="journal article" date="2007" name="BMC Biol.">
        <title>A 100%-complete sequence reveals unusually simple genomic features in the hot-spring red alga Cyanidioschyzon merolae.</title>
        <authorList>
            <person name="Nozaki H."/>
            <person name="Takano H."/>
            <person name="Misumi O."/>
            <person name="Terasawa K."/>
            <person name="Matsuzaki M."/>
            <person name="Maruyama S."/>
            <person name="Nishida K."/>
            <person name="Yagisawa F."/>
            <person name="Yoshida Y."/>
            <person name="Fujiwara T."/>
            <person name="Takio S."/>
            <person name="Tamura K."/>
            <person name="Chung S.J."/>
            <person name="Nakamura S."/>
            <person name="Kuroiwa H."/>
            <person name="Tanaka K."/>
            <person name="Sato N."/>
            <person name="Kuroiwa T."/>
        </authorList>
    </citation>
    <scope>NUCLEOTIDE SEQUENCE [LARGE SCALE GENOMIC DNA]</scope>
    <source>
        <strain evidence="1 2">10D</strain>
    </source>
</reference>
<dbReference type="RefSeq" id="XP_005538509.1">
    <property type="nucleotide sequence ID" value="XM_005538452.1"/>
</dbReference>
<accession>M1VLA8</accession>
<dbReference type="InterPro" id="IPR013943">
    <property type="entry name" value="Pet127"/>
</dbReference>
<dbReference type="KEGG" id="cme:CYME_CMR248C"/>
<dbReference type="HOGENOM" id="CLU_370627_0_0_1"/>
<sequence>MLGCLRGFASKHATRSGRVLRLDTLGNAGARHTGGASALEERTSASCAPSRGLYTACFPGAVAMTTATCVRWANDHRRLIHSKRWPRNPVRRSVSNRFDRAAAALDLLPAAEVGSAAEKLLERVLSEVPTAVAATQVAVAAQSTPQVAVEVPAAQRKPTPVATGTRNDPATALLSSALTPGPPKGYVYRTRPVPVPFSERRRSETLARLPTTLEAAERQAARELERLWRNAPPELIASDRQWKLLLPPHNSFALTPASNARLPNVSVPTLAHDLSRVVEDGGVHPLLCPETQRYNFDPYLRLIRQPAEIAWENIPPYVPASRDDALREVARLEGASYLASTSSITGVLTALYHLVSSFRGTTLEGLSEFFQRQPRHFTRHAHKPVSVLLQPLDGMIAIDACKGIVNRESILMDLGHSMERMLTMEPGAFCRKFLRPQAQLLTDEAISPMPDQAFNYSRCGDFVLRAQIDCRHPRTDEPFDLKTRAAAPIRWDLDNYRDYLEYRITHLRGPMYSYEREFYDMIRSVFIKYCFQLRVGRMVGAFVTYHNTRECFGFEFVPLSEMEQYVFGNTHWAREAFSAVMGLFQQILAHTAAHWHDALQRDHDSLKLTIDPGRQRGRARVYVQRLRCHDGGTPDPLDAMSLVQSGLSATDMGAVELAERLFGSGASTTEASSPTKGLLVEEDLACFDMFLLPFVNEQSVTGEAVQVDQGDKYQALFAFTPFQRPPCLASYLTSLRRSYGIDEMPRFRVCD</sequence>
<dbReference type="GO" id="GO:0005740">
    <property type="term" value="C:mitochondrial envelope"/>
    <property type="evidence" value="ECO:0007669"/>
    <property type="project" value="TreeGrafter"/>
</dbReference>
<dbReference type="STRING" id="280699.M1VLA8"/>
<keyword evidence="2" id="KW-1185">Reference proteome</keyword>
<dbReference type="PANTHER" id="PTHR31014:SF0">
    <property type="entry name" value="MITOCHONDRIAL TRANSLATION SYSTEM COMPONENT PET127-RELATED"/>
    <property type="match status" value="1"/>
</dbReference>
<gene>
    <name evidence="1" type="ORF">CYME_CMR248C</name>
</gene>
<dbReference type="GeneID" id="16996806"/>
<dbReference type="AlphaFoldDB" id="M1VLA8"/>